<evidence type="ECO:0000256" key="5">
    <source>
        <dbReference type="ARBA" id="ARBA00022679"/>
    </source>
</evidence>
<proteinExistence type="inferred from homology"/>
<keyword evidence="7 17" id="KW-0547">Nucleotide-binding</keyword>
<dbReference type="RefSeq" id="WP_048704020.1">
    <property type="nucleotide sequence ID" value="NZ_CP014646.1"/>
</dbReference>
<feature type="transmembrane region" description="Helical" evidence="19">
    <location>
        <begin position="27"/>
        <end position="43"/>
    </location>
</feature>
<keyword evidence="11" id="KW-0443">Lipid metabolism</keyword>
<dbReference type="GO" id="GO:0046872">
    <property type="term" value="F:metal ion binding"/>
    <property type="evidence" value="ECO:0007669"/>
    <property type="project" value="UniProtKB-KW"/>
</dbReference>
<keyword evidence="18" id="KW-0479">Metal-binding</keyword>
<dbReference type="KEGG" id="thu:AC731_005940"/>
<feature type="binding site" evidence="17">
    <location>
        <begin position="81"/>
        <end position="83"/>
    </location>
    <ligand>
        <name>ATP</name>
        <dbReference type="ChEBI" id="CHEBI:30616"/>
    </ligand>
</feature>
<evidence type="ECO:0000256" key="6">
    <source>
        <dbReference type="ARBA" id="ARBA00022692"/>
    </source>
</evidence>
<keyword evidence="5" id="KW-0808">Transferase</keyword>
<evidence type="ECO:0000256" key="18">
    <source>
        <dbReference type="PIRSR" id="PIRSR600829-4"/>
    </source>
</evidence>
<evidence type="ECO:0000256" key="1">
    <source>
        <dbReference type="ARBA" id="ARBA00004651"/>
    </source>
</evidence>
<dbReference type="GO" id="GO:0005886">
    <property type="term" value="C:plasma membrane"/>
    <property type="evidence" value="ECO:0007669"/>
    <property type="project" value="UniProtKB-SubCell"/>
</dbReference>
<keyword evidence="10 19" id="KW-1133">Transmembrane helix</keyword>
<keyword evidence="12 19" id="KW-0472">Membrane</keyword>
<evidence type="ECO:0000313" key="20">
    <source>
        <dbReference type="EMBL" id="AMO36516.1"/>
    </source>
</evidence>
<feature type="transmembrane region" description="Helical" evidence="19">
    <location>
        <begin position="92"/>
        <end position="113"/>
    </location>
</feature>
<dbReference type="PANTHER" id="PTHR34299">
    <property type="entry name" value="DIACYLGLYCEROL KINASE"/>
    <property type="match status" value="1"/>
</dbReference>
<feature type="binding site" evidence="18">
    <location>
        <position position="24"/>
    </location>
    <ligand>
        <name>a divalent metal cation</name>
        <dbReference type="ChEBI" id="CHEBI:60240"/>
    </ligand>
</feature>
<feature type="active site" description="Proton acceptor" evidence="15">
    <location>
        <position position="65"/>
    </location>
</feature>
<comment type="cofactor">
    <cofactor evidence="18">
        <name>Mg(2+)</name>
        <dbReference type="ChEBI" id="CHEBI:18420"/>
    </cofactor>
    <text evidence="18">Mn(2+), Zn(2+), Cd(2+) and Co(2+) support activity to lesser extents.</text>
</comment>
<evidence type="ECO:0000256" key="4">
    <source>
        <dbReference type="ARBA" id="ARBA00022516"/>
    </source>
</evidence>
<keyword evidence="14" id="KW-1208">Phospholipid metabolism</keyword>
<evidence type="ECO:0000256" key="13">
    <source>
        <dbReference type="ARBA" id="ARBA00023209"/>
    </source>
</evidence>
<protein>
    <submittedName>
        <fullName evidence="20">Diacylglycerol kinase</fullName>
    </submittedName>
</protein>
<dbReference type="PANTHER" id="PTHR34299:SF1">
    <property type="entry name" value="DIACYLGLYCEROL KINASE"/>
    <property type="match status" value="1"/>
</dbReference>
<feature type="binding site" evidence="17">
    <location>
        <begin position="90"/>
        <end position="91"/>
    </location>
    <ligand>
        <name>ATP</name>
        <dbReference type="ChEBI" id="CHEBI:30616"/>
    </ligand>
</feature>
<keyword evidence="4" id="KW-0444">Lipid biosynthesis</keyword>
<evidence type="ECO:0000256" key="3">
    <source>
        <dbReference type="ARBA" id="ARBA00022475"/>
    </source>
</evidence>
<dbReference type="GO" id="GO:0008654">
    <property type="term" value="P:phospholipid biosynthetic process"/>
    <property type="evidence" value="ECO:0007669"/>
    <property type="project" value="UniProtKB-KW"/>
</dbReference>
<evidence type="ECO:0000256" key="9">
    <source>
        <dbReference type="ARBA" id="ARBA00022840"/>
    </source>
</evidence>
<keyword evidence="13" id="KW-0594">Phospholipid biosynthesis</keyword>
<dbReference type="GO" id="GO:0016301">
    <property type="term" value="F:kinase activity"/>
    <property type="evidence" value="ECO:0007669"/>
    <property type="project" value="UniProtKB-KW"/>
</dbReference>
<dbReference type="GO" id="GO:0005524">
    <property type="term" value="F:ATP binding"/>
    <property type="evidence" value="ECO:0007669"/>
    <property type="project" value="UniProtKB-KW"/>
</dbReference>
<evidence type="ECO:0000256" key="17">
    <source>
        <dbReference type="PIRSR" id="PIRSR600829-3"/>
    </source>
</evidence>
<feature type="binding site" evidence="17">
    <location>
        <position position="72"/>
    </location>
    <ligand>
        <name>ATP</name>
        <dbReference type="ChEBI" id="CHEBI:30616"/>
    </ligand>
</feature>
<reference evidence="21" key="1">
    <citation type="submission" date="2016-03" db="EMBL/GenBank/DDBJ databases">
        <authorList>
            <person name="Ma C."/>
            <person name="Zhou S."/>
            <person name="Yang G."/>
        </authorList>
    </citation>
    <scope>NUCLEOTIDE SEQUENCE [LARGE SCALE GENOMIC DNA]</scope>
    <source>
        <strain evidence="21">SgZ-1</strain>
    </source>
</reference>
<evidence type="ECO:0000256" key="11">
    <source>
        <dbReference type="ARBA" id="ARBA00023098"/>
    </source>
</evidence>
<evidence type="ECO:0000256" key="12">
    <source>
        <dbReference type="ARBA" id="ARBA00023136"/>
    </source>
</evidence>
<dbReference type="AlphaFoldDB" id="A0A127K3I3"/>
<organism evidence="20 21">
    <name type="scientific">Thauera humireducens</name>
    <dbReference type="NCBI Taxonomy" id="1134435"/>
    <lineage>
        <taxon>Bacteria</taxon>
        <taxon>Pseudomonadati</taxon>
        <taxon>Pseudomonadota</taxon>
        <taxon>Betaproteobacteria</taxon>
        <taxon>Rhodocyclales</taxon>
        <taxon>Zoogloeaceae</taxon>
        <taxon>Thauera</taxon>
    </lineage>
</organism>
<dbReference type="STRING" id="1134435.AC731_005940"/>
<feature type="binding site" evidence="18">
    <location>
        <position position="72"/>
    </location>
    <ligand>
        <name>a divalent metal cation</name>
        <dbReference type="ChEBI" id="CHEBI:60240"/>
    </ligand>
</feature>
<dbReference type="Proteomes" id="UP000036902">
    <property type="component" value="Chromosome"/>
</dbReference>
<evidence type="ECO:0000256" key="14">
    <source>
        <dbReference type="ARBA" id="ARBA00023264"/>
    </source>
</evidence>
<sequence>MKGEGFVRRLGFALQGLRHTVVTERSFRVHLVAAAGVLAVLLITRPAPVWWAVLGLAVGFVLMAELFNTALETLADHLHPERHPVVGAAKDIAAAAVLVASGAAAVAGLAFAVDWLGG</sequence>
<keyword evidence="18" id="KW-0460">Magnesium</keyword>
<accession>A0A127K3I3</accession>
<dbReference type="InterPro" id="IPR000829">
    <property type="entry name" value="DAGK"/>
</dbReference>
<evidence type="ECO:0000256" key="15">
    <source>
        <dbReference type="PIRSR" id="PIRSR600829-1"/>
    </source>
</evidence>
<evidence type="ECO:0000256" key="7">
    <source>
        <dbReference type="ARBA" id="ARBA00022741"/>
    </source>
</evidence>
<evidence type="ECO:0000256" key="10">
    <source>
        <dbReference type="ARBA" id="ARBA00022989"/>
    </source>
</evidence>
<comment type="subcellular location">
    <subcellularLocation>
        <location evidence="1">Cell membrane</location>
        <topology evidence="1">Multi-pass membrane protein</topology>
    </subcellularLocation>
</comment>
<evidence type="ECO:0000256" key="19">
    <source>
        <dbReference type="SAM" id="Phobius"/>
    </source>
</evidence>
<feature type="binding site" evidence="16">
    <location>
        <position position="65"/>
    </location>
    <ligand>
        <name>substrate</name>
    </ligand>
</feature>
<comment type="similarity">
    <text evidence="2">Belongs to the bacterial diacylglycerol kinase family.</text>
</comment>
<feature type="binding site" evidence="17">
    <location>
        <position position="24"/>
    </location>
    <ligand>
        <name>ATP</name>
        <dbReference type="ChEBI" id="CHEBI:30616"/>
    </ligand>
</feature>
<dbReference type="EMBL" id="CP014646">
    <property type="protein sequence ID" value="AMO36516.1"/>
    <property type="molecule type" value="Genomic_DNA"/>
</dbReference>
<keyword evidence="9 17" id="KW-0067">ATP-binding</keyword>
<dbReference type="CDD" id="cd14263">
    <property type="entry name" value="DAGK_IM_like"/>
    <property type="match status" value="1"/>
</dbReference>
<evidence type="ECO:0000256" key="2">
    <source>
        <dbReference type="ARBA" id="ARBA00005967"/>
    </source>
</evidence>
<gene>
    <name evidence="20" type="ORF">AC731_005940</name>
</gene>
<evidence type="ECO:0000256" key="8">
    <source>
        <dbReference type="ARBA" id="ARBA00022777"/>
    </source>
</evidence>
<keyword evidence="3" id="KW-1003">Cell membrane</keyword>
<keyword evidence="8 20" id="KW-0418">Kinase</keyword>
<evidence type="ECO:0000313" key="21">
    <source>
        <dbReference type="Proteomes" id="UP000036902"/>
    </source>
</evidence>
<keyword evidence="21" id="KW-1185">Reference proteome</keyword>
<evidence type="ECO:0000256" key="16">
    <source>
        <dbReference type="PIRSR" id="PIRSR600829-2"/>
    </source>
</evidence>
<dbReference type="Pfam" id="PF01219">
    <property type="entry name" value="DAGK_prokar"/>
    <property type="match status" value="1"/>
</dbReference>
<name>A0A127K3I3_9RHOO</name>
<dbReference type="InterPro" id="IPR036945">
    <property type="entry name" value="DAGK_sf"/>
</dbReference>
<keyword evidence="6 19" id="KW-0812">Transmembrane</keyword>
<feature type="transmembrane region" description="Helical" evidence="19">
    <location>
        <begin position="49"/>
        <end position="71"/>
    </location>
</feature>
<dbReference type="Gene3D" id="1.10.287.3610">
    <property type="match status" value="1"/>
</dbReference>